<sequence length="191" mass="20963">MVYFVQIFFCVPLAIILHPTLLWLPNRKSPISLPRISCLTSRARRRISLPRASLALPRARGRAAWHPLAPRPPHLAPTRPRCLQPRGPYRRPAVSRPPSTPAAASRSLQPRARTRAHPVAAVTPAVLEEIDGSMFVIHGMASSSHYYVRRGRPSCCTCRHTGCRMLPDHVEHAGAGVVLQEGTSASSPDDG</sequence>
<organism evidence="3">
    <name type="scientific">Brachypodium distachyon</name>
    <name type="common">Purple false brome</name>
    <name type="synonym">Trachynia distachya</name>
    <dbReference type="NCBI Taxonomy" id="15368"/>
    <lineage>
        <taxon>Eukaryota</taxon>
        <taxon>Viridiplantae</taxon>
        <taxon>Streptophyta</taxon>
        <taxon>Embryophyta</taxon>
        <taxon>Tracheophyta</taxon>
        <taxon>Spermatophyta</taxon>
        <taxon>Magnoliopsida</taxon>
        <taxon>Liliopsida</taxon>
        <taxon>Poales</taxon>
        <taxon>Poaceae</taxon>
        <taxon>BOP clade</taxon>
        <taxon>Pooideae</taxon>
        <taxon>Stipodae</taxon>
        <taxon>Brachypodieae</taxon>
        <taxon>Brachypodium</taxon>
    </lineage>
</organism>
<name>A0A2K2DCW1_BRADI</name>
<dbReference type="EMBL" id="CM000881">
    <property type="protein sequence ID" value="PNT72114.1"/>
    <property type="molecule type" value="Genomic_DNA"/>
</dbReference>
<dbReference type="EnsemblPlants" id="PNT72114">
    <property type="protein sequence ID" value="PNT72114"/>
    <property type="gene ID" value="BRADI_2g39493v3"/>
</dbReference>
<keyword evidence="2" id="KW-0472">Membrane</keyword>
<dbReference type="InParanoid" id="A0A2K2DCW1"/>
<gene>
    <name evidence="3" type="ORF">BRADI_2g39493v3</name>
</gene>
<dbReference type="ExpressionAtlas" id="A0A2K2DCW1">
    <property type="expression patterns" value="baseline"/>
</dbReference>
<protein>
    <submittedName>
        <fullName evidence="3 4">Uncharacterized protein</fullName>
    </submittedName>
</protein>
<reference evidence="4" key="3">
    <citation type="submission" date="2018-08" db="UniProtKB">
        <authorList>
            <consortium name="EnsemblPlants"/>
        </authorList>
    </citation>
    <scope>IDENTIFICATION</scope>
    <source>
        <strain evidence="4">cv. Bd21</strain>
    </source>
</reference>
<feature type="transmembrane region" description="Helical" evidence="2">
    <location>
        <begin position="6"/>
        <end position="25"/>
    </location>
</feature>
<evidence type="ECO:0000313" key="5">
    <source>
        <dbReference type="Proteomes" id="UP000008810"/>
    </source>
</evidence>
<accession>A0A2K2DCW1</accession>
<feature type="region of interest" description="Disordered" evidence="1">
    <location>
        <begin position="67"/>
        <end position="116"/>
    </location>
</feature>
<proteinExistence type="predicted"/>
<evidence type="ECO:0000256" key="2">
    <source>
        <dbReference type="SAM" id="Phobius"/>
    </source>
</evidence>
<reference evidence="3 4" key="1">
    <citation type="journal article" date="2010" name="Nature">
        <title>Genome sequencing and analysis of the model grass Brachypodium distachyon.</title>
        <authorList>
            <consortium name="International Brachypodium Initiative"/>
        </authorList>
    </citation>
    <scope>NUCLEOTIDE SEQUENCE [LARGE SCALE GENOMIC DNA]</scope>
    <source>
        <strain evidence="3 4">Bd21</strain>
    </source>
</reference>
<dbReference type="Proteomes" id="UP000008810">
    <property type="component" value="Chromosome 2"/>
</dbReference>
<keyword evidence="2" id="KW-0812">Transmembrane</keyword>
<evidence type="ECO:0000313" key="4">
    <source>
        <dbReference type="EnsemblPlants" id="PNT72114"/>
    </source>
</evidence>
<keyword evidence="2" id="KW-1133">Transmembrane helix</keyword>
<dbReference type="Gramene" id="PNT72114">
    <property type="protein sequence ID" value="PNT72114"/>
    <property type="gene ID" value="BRADI_2g39493v3"/>
</dbReference>
<keyword evidence="5" id="KW-1185">Reference proteome</keyword>
<dbReference type="AlphaFoldDB" id="A0A2K2DCW1"/>
<evidence type="ECO:0000256" key="1">
    <source>
        <dbReference type="SAM" id="MobiDB-lite"/>
    </source>
</evidence>
<reference evidence="3" key="2">
    <citation type="submission" date="2017-06" db="EMBL/GenBank/DDBJ databases">
        <title>WGS assembly of Brachypodium distachyon.</title>
        <authorList>
            <consortium name="The International Brachypodium Initiative"/>
            <person name="Lucas S."/>
            <person name="Harmon-Smith M."/>
            <person name="Lail K."/>
            <person name="Tice H."/>
            <person name="Grimwood J."/>
            <person name="Bruce D."/>
            <person name="Barry K."/>
            <person name="Shu S."/>
            <person name="Lindquist E."/>
            <person name="Wang M."/>
            <person name="Pitluck S."/>
            <person name="Vogel J.P."/>
            <person name="Garvin D.F."/>
            <person name="Mockler T.C."/>
            <person name="Schmutz J."/>
            <person name="Rokhsar D."/>
            <person name="Bevan M.W."/>
        </authorList>
    </citation>
    <scope>NUCLEOTIDE SEQUENCE</scope>
    <source>
        <strain evidence="3">Bd21</strain>
    </source>
</reference>
<evidence type="ECO:0000313" key="3">
    <source>
        <dbReference type="EMBL" id="PNT72114.1"/>
    </source>
</evidence>